<sequence length="628" mass="71731">MPDAQLIGRSRRRKSTLAKQACDPCKIRKVKCSNDDSSAPSENSHRPCQRCSRLTIQCTYALPQRCRGPQSDETDDTITRWPSTTRDATCVPRPASGNPATQIMESPIPEALNLLQPHTAAPSNRPVQTRNLSYLLNNDGISSCTPLVRITPSSLDQTNAYDATTSPLAQRCYQTDAVCSRELLRRIISDYSELIYPVVPLVHRPSFRRDLDQERDSRDSDFFLLILGICALTLAIGASRFEQYRIIDPTLSFQSPEAMINHCYDLFVCHREANYYDEVNHPKFAVAYCFVTAFFQTGQHNRSRMLEIEAMQLGRLLQLHRASTYESLDLVEAQLRRKAFWLIFYSLVHNKLQYARRERLLYLDCSMLRSIDFQALLPAEIEDEYITPDAILPRPAGDNSANIMTAFNIHSKVFCTALVPLWRVAGSPPPDPCPAENNQFCGCDCIEPKLQIGSLRDRYEELRFMLDKCPPRLQPWAPVNGATIDGTSPSRILDTQMEILRANIHVTHLWLQCMILDKIDALQLNDSSLPEPDLKANWHKREEIARQMLHVLHSFSDESLLPNGYHTFCKIRDVAVSLLSCPFEEGDRIAVRANEYLHRFTEILWRLDKSELLNSLSLQTWIDTGRQE</sequence>
<name>A0A074W9U5_9PEZI</name>
<dbReference type="SMART" id="SM00066">
    <property type="entry name" value="GAL4"/>
    <property type="match status" value="1"/>
</dbReference>
<dbReference type="OrthoDB" id="39175at2759"/>
<dbReference type="GO" id="GO:0008270">
    <property type="term" value="F:zinc ion binding"/>
    <property type="evidence" value="ECO:0007669"/>
    <property type="project" value="InterPro"/>
</dbReference>
<proteinExistence type="predicted"/>
<evidence type="ECO:0000313" key="5">
    <source>
        <dbReference type="EMBL" id="KEQ69638.1"/>
    </source>
</evidence>
<dbReference type="PANTHER" id="PTHR31668:SF30">
    <property type="entry name" value="ZN(II)2CYS6 TRANSCRIPTION FACTOR (EUROFUNG)"/>
    <property type="match status" value="1"/>
</dbReference>
<evidence type="ECO:0000256" key="1">
    <source>
        <dbReference type="ARBA" id="ARBA00022723"/>
    </source>
</evidence>
<dbReference type="InterPro" id="IPR001138">
    <property type="entry name" value="Zn2Cys6_DnaBD"/>
</dbReference>
<dbReference type="InterPro" id="IPR036864">
    <property type="entry name" value="Zn2-C6_fun-type_DNA-bd_sf"/>
</dbReference>
<reference evidence="5 6" key="1">
    <citation type="journal article" date="2014" name="BMC Genomics">
        <title>Genome sequencing of four Aureobasidium pullulans varieties: biotechnological potential, stress tolerance, and description of new species.</title>
        <authorList>
            <person name="Gostin Ar C."/>
            <person name="Ohm R.A."/>
            <person name="Kogej T."/>
            <person name="Sonjak S."/>
            <person name="Turk M."/>
            <person name="Zajc J."/>
            <person name="Zalar P."/>
            <person name="Grube M."/>
            <person name="Sun H."/>
            <person name="Han J."/>
            <person name="Sharma A."/>
            <person name="Chiniquy J."/>
            <person name="Ngan C.Y."/>
            <person name="Lipzen A."/>
            <person name="Barry K."/>
            <person name="Grigoriev I.V."/>
            <person name="Gunde-Cimerman N."/>
        </authorList>
    </citation>
    <scope>NUCLEOTIDE SEQUENCE [LARGE SCALE GENOMIC DNA]</scope>
    <source>
        <strain evidence="5 6">CBS 147.97</strain>
    </source>
</reference>
<feature type="region of interest" description="Disordered" evidence="3">
    <location>
        <begin position="69"/>
        <end position="94"/>
    </location>
</feature>
<dbReference type="EMBL" id="KL584720">
    <property type="protein sequence ID" value="KEQ69638.1"/>
    <property type="molecule type" value="Genomic_DNA"/>
</dbReference>
<dbReference type="PANTHER" id="PTHR31668">
    <property type="entry name" value="GLUCOSE TRANSPORT TRANSCRIPTION REGULATOR RGT1-RELATED-RELATED"/>
    <property type="match status" value="1"/>
</dbReference>
<accession>A0A074W9U5</accession>
<dbReference type="HOGENOM" id="CLU_018104_0_0_1"/>
<dbReference type="GO" id="GO:0003677">
    <property type="term" value="F:DNA binding"/>
    <property type="evidence" value="ECO:0007669"/>
    <property type="project" value="InterPro"/>
</dbReference>
<protein>
    <recommendedName>
        <fullName evidence="4">Zn(2)-C6 fungal-type domain-containing protein</fullName>
    </recommendedName>
</protein>
<evidence type="ECO:0000256" key="2">
    <source>
        <dbReference type="ARBA" id="ARBA00023242"/>
    </source>
</evidence>
<dbReference type="AlphaFoldDB" id="A0A074W9U5"/>
<keyword evidence="6" id="KW-1185">Reference proteome</keyword>
<dbReference type="STRING" id="1043004.A0A074W9U5"/>
<dbReference type="Proteomes" id="UP000027730">
    <property type="component" value="Unassembled WGS sequence"/>
</dbReference>
<evidence type="ECO:0000313" key="6">
    <source>
        <dbReference type="Proteomes" id="UP000027730"/>
    </source>
</evidence>
<evidence type="ECO:0000259" key="4">
    <source>
        <dbReference type="PROSITE" id="PS50048"/>
    </source>
</evidence>
<dbReference type="GeneID" id="25412138"/>
<dbReference type="InterPro" id="IPR007219">
    <property type="entry name" value="XnlR_reg_dom"/>
</dbReference>
<dbReference type="PROSITE" id="PS50048">
    <property type="entry name" value="ZN2_CY6_FUNGAL_2"/>
    <property type="match status" value="1"/>
</dbReference>
<dbReference type="SUPFAM" id="SSF57701">
    <property type="entry name" value="Zn2/Cys6 DNA-binding domain"/>
    <property type="match status" value="1"/>
</dbReference>
<organism evidence="5 6">
    <name type="scientific">Aureobasidium namibiae CBS 147.97</name>
    <dbReference type="NCBI Taxonomy" id="1043004"/>
    <lineage>
        <taxon>Eukaryota</taxon>
        <taxon>Fungi</taxon>
        <taxon>Dikarya</taxon>
        <taxon>Ascomycota</taxon>
        <taxon>Pezizomycotina</taxon>
        <taxon>Dothideomycetes</taxon>
        <taxon>Dothideomycetidae</taxon>
        <taxon>Dothideales</taxon>
        <taxon>Saccotheciaceae</taxon>
        <taxon>Aureobasidium</taxon>
    </lineage>
</organism>
<dbReference type="Pfam" id="PF04082">
    <property type="entry name" value="Fungal_trans"/>
    <property type="match status" value="1"/>
</dbReference>
<dbReference type="Pfam" id="PF00172">
    <property type="entry name" value="Zn_clus"/>
    <property type="match status" value="1"/>
</dbReference>
<dbReference type="RefSeq" id="XP_013423900.1">
    <property type="nucleotide sequence ID" value="XM_013568446.1"/>
</dbReference>
<feature type="domain" description="Zn(2)-C6 fungal-type" evidence="4">
    <location>
        <begin position="21"/>
        <end position="60"/>
    </location>
</feature>
<gene>
    <name evidence="5" type="ORF">M436DRAFT_55444</name>
</gene>
<dbReference type="CDD" id="cd00067">
    <property type="entry name" value="GAL4"/>
    <property type="match status" value="1"/>
</dbReference>
<keyword evidence="2" id="KW-0539">Nucleus</keyword>
<dbReference type="GO" id="GO:0006351">
    <property type="term" value="P:DNA-templated transcription"/>
    <property type="evidence" value="ECO:0007669"/>
    <property type="project" value="InterPro"/>
</dbReference>
<evidence type="ECO:0000256" key="3">
    <source>
        <dbReference type="SAM" id="MobiDB-lite"/>
    </source>
</evidence>
<keyword evidence="1" id="KW-0479">Metal-binding</keyword>
<dbReference type="Gene3D" id="4.10.240.10">
    <property type="entry name" value="Zn(2)-C6 fungal-type DNA-binding domain"/>
    <property type="match status" value="1"/>
</dbReference>
<dbReference type="GO" id="GO:0000981">
    <property type="term" value="F:DNA-binding transcription factor activity, RNA polymerase II-specific"/>
    <property type="evidence" value="ECO:0007669"/>
    <property type="project" value="InterPro"/>
</dbReference>
<dbReference type="CDD" id="cd12148">
    <property type="entry name" value="fungal_TF_MHR"/>
    <property type="match status" value="1"/>
</dbReference>
<dbReference type="InterPro" id="IPR050797">
    <property type="entry name" value="Carb_Metab_Trans_Reg"/>
</dbReference>